<name>A0A382Y9P8_9ZZZZ</name>
<sequence>MGKKTKSIMYSHPTCGYCDLMREELMEKNLEFEEIDVSKTPEKWKEVEKLSGGDRITPVLVNPDGSVEIGFRGIGCNYNS</sequence>
<accession>A0A382Y9P8</accession>
<dbReference type="AlphaFoldDB" id="A0A382Y9P8"/>
<reference evidence="2" key="1">
    <citation type="submission" date="2018-05" db="EMBL/GenBank/DDBJ databases">
        <authorList>
            <person name="Lanie J.A."/>
            <person name="Ng W.-L."/>
            <person name="Kazmierczak K.M."/>
            <person name="Andrzejewski T.M."/>
            <person name="Davidsen T.M."/>
            <person name="Wayne K.J."/>
            <person name="Tettelin H."/>
            <person name="Glass J.I."/>
            <person name="Rusch D."/>
            <person name="Podicherti R."/>
            <person name="Tsui H.-C.T."/>
            <person name="Winkler M.E."/>
        </authorList>
    </citation>
    <scope>NUCLEOTIDE SEQUENCE</scope>
</reference>
<dbReference type="SUPFAM" id="SSF52833">
    <property type="entry name" value="Thioredoxin-like"/>
    <property type="match status" value="1"/>
</dbReference>
<gene>
    <name evidence="2" type="ORF">METZ01_LOCUS432847</name>
</gene>
<dbReference type="NCBIfam" id="NF041212">
    <property type="entry name" value="Uxx_star"/>
    <property type="match status" value="1"/>
</dbReference>
<dbReference type="InterPro" id="IPR004045">
    <property type="entry name" value="Glutathione_S-Trfase_N"/>
</dbReference>
<dbReference type="InterPro" id="IPR002109">
    <property type="entry name" value="Glutaredoxin"/>
</dbReference>
<evidence type="ECO:0000313" key="2">
    <source>
        <dbReference type="EMBL" id="SVD79993.1"/>
    </source>
</evidence>
<dbReference type="CDD" id="cd02976">
    <property type="entry name" value="NrdH"/>
    <property type="match status" value="1"/>
</dbReference>
<evidence type="ECO:0000259" key="1">
    <source>
        <dbReference type="PROSITE" id="PS50404"/>
    </source>
</evidence>
<dbReference type="Gene3D" id="3.40.30.10">
    <property type="entry name" value="Glutaredoxin"/>
    <property type="match status" value="1"/>
</dbReference>
<dbReference type="InterPro" id="IPR036249">
    <property type="entry name" value="Thioredoxin-like_sf"/>
</dbReference>
<organism evidence="2">
    <name type="scientific">marine metagenome</name>
    <dbReference type="NCBI Taxonomy" id="408172"/>
    <lineage>
        <taxon>unclassified sequences</taxon>
        <taxon>metagenomes</taxon>
        <taxon>ecological metagenomes</taxon>
    </lineage>
</organism>
<feature type="domain" description="GST N-terminal" evidence="1">
    <location>
        <begin position="5"/>
        <end position="80"/>
    </location>
</feature>
<dbReference type="PROSITE" id="PS50404">
    <property type="entry name" value="GST_NTER"/>
    <property type="match status" value="1"/>
</dbReference>
<dbReference type="NCBIfam" id="NF041211">
    <property type="entry name" value="gluta_UXX_star_2"/>
    <property type="match status" value="1"/>
</dbReference>
<proteinExistence type="predicted"/>
<dbReference type="Pfam" id="PF00462">
    <property type="entry name" value="Glutaredoxin"/>
    <property type="match status" value="1"/>
</dbReference>
<protein>
    <recommendedName>
        <fullName evidence="1">GST N-terminal domain-containing protein</fullName>
    </recommendedName>
</protein>
<dbReference type="EMBL" id="UINC01174060">
    <property type="protein sequence ID" value="SVD79993.1"/>
    <property type="molecule type" value="Genomic_DNA"/>
</dbReference>
<dbReference type="PROSITE" id="PS51354">
    <property type="entry name" value="GLUTAREDOXIN_2"/>
    <property type="match status" value="1"/>
</dbReference>